<accession>A0A1L3ZZG6</accession>
<proteinExistence type="predicted"/>
<feature type="domain" description="Bacterial surface antigen (D15)" evidence="5">
    <location>
        <begin position="342"/>
        <end position="632"/>
    </location>
</feature>
<name>A0A1L3ZZG6_9SPHN</name>
<evidence type="ECO:0000259" key="6">
    <source>
        <dbReference type="Pfam" id="PF07244"/>
    </source>
</evidence>
<dbReference type="AlphaFoldDB" id="A0A1L3ZZG6"/>
<reference evidence="8" key="1">
    <citation type="submission" date="2016-11" db="EMBL/GenBank/DDBJ databases">
        <title>Complete Genome Sequence of alachlor-degrading Sphingomonas sp. strain JJ-A5.</title>
        <authorList>
            <person name="Lee H."/>
            <person name="Ka J.-O."/>
        </authorList>
    </citation>
    <scope>NUCLEOTIDE SEQUENCE [LARGE SCALE GENOMIC DNA]</scope>
    <source>
        <strain evidence="8">JJ-A5</strain>
    </source>
</reference>
<evidence type="ECO:0000313" key="8">
    <source>
        <dbReference type="Proteomes" id="UP000182063"/>
    </source>
</evidence>
<dbReference type="Pfam" id="PF01103">
    <property type="entry name" value="Omp85"/>
    <property type="match status" value="1"/>
</dbReference>
<keyword evidence="3" id="KW-0472">Membrane</keyword>
<keyword evidence="8" id="KW-1185">Reference proteome</keyword>
<dbReference type="STRING" id="1921510.BSL82_07310"/>
<evidence type="ECO:0000259" key="5">
    <source>
        <dbReference type="Pfam" id="PF01103"/>
    </source>
</evidence>
<dbReference type="GO" id="GO:0019867">
    <property type="term" value="C:outer membrane"/>
    <property type="evidence" value="ECO:0007669"/>
    <property type="project" value="InterPro"/>
</dbReference>
<dbReference type="Gene3D" id="3.10.20.310">
    <property type="entry name" value="membrane protein fhac"/>
    <property type="match status" value="1"/>
</dbReference>
<dbReference type="EMBL" id="CP018221">
    <property type="protein sequence ID" value="API61010.1"/>
    <property type="molecule type" value="Genomic_DNA"/>
</dbReference>
<evidence type="ECO:0000256" key="4">
    <source>
        <dbReference type="SAM" id="MobiDB-lite"/>
    </source>
</evidence>
<dbReference type="InterPro" id="IPR000184">
    <property type="entry name" value="Bac_surfAg_D15"/>
</dbReference>
<dbReference type="Gene3D" id="2.40.160.50">
    <property type="entry name" value="membrane protein fhac: a member of the omp85/tpsb transporter family"/>
    <property type="match status" value="1"/>
</dbReference>
<dbReference type="PANTHER" id="PTHR12815">
    <property type="entry name" value="SORTING AND ASSEMBLY MACHINERY SAMM50 PROTEIN FAMILY MEMBER"/>
    <property type="match status" value="1"/>
</dbReference>
<organism evidence="7 8">
    <name type="scientific">Tardibacter chloracetimidivorans</name>
    <dbReference type="NCBI Taxonomy" id="1921510"/>
    <lineage>
        <taxon>Bacteria</taxon>
        <taxon>Pseudomonadati</taxon>
        <taxon>Pseudomonadota</taxon>
        <taxon>Alphaproteobacteria</taxon>
        <taxon>Sphingomonadales</taxon>
        <taxon>Sphingomonadaceae</taxon>
        <taxon>Tardibacter</taxon>
    </lineage>
</organism>
<sequence length="632" mass="68345">MPDSTAPPLSSGELAPDSPLAPLSDLEVPWPEIEDAASIPGETDSAVPPDQAERRYSIRVEGLDQVAGDGIRRQFDELSSLKREAEGDADANAAQIDRRAREDVELLQDLLRAAGYYEARVERLITAAPEDKTRLLVTFTVDPGKLFTYAMVDVTGVEPIRYDEVRGLLKLQSGDPVDTARTQAAELGLKTDLPRHGYVFSNVGASEIVVDFESETGSYSIPVETGPLARMGAIRVSGDRIFGPKHIGRIGRFNPGDVYDADDITDLRRAIIATGLVSDVDITPVRGAALADGSVLADLDVRMKSAPMRTIAGSAGYDTGQGVRAEISWQHRNLIRPEGAVTFRGIAGTKEQLVAAELRRSNFKRRDQVLTGRVAVQRQRLDAYDAETVSIGGGIERQTNIIWQKKWVWALGAEIVATREDDNFSRLGLPDTRTYFIAATPARLAYDGSDDLLDPHRGFRLSARVSPELSLQSGQSGYVKSQIDGSAYMPLGSDNYVLAGRLRFGQISGAPLFNIAPSRRFYAGGGGSVRGYGYQAIGPKDLNNDPIGGRSLTEAAIEARIRFGNFGVVPFLDAGQLYTSSLPRFSGMRYGAGLGVRYYSSFGPIRVDVGTPLNPGPGDGRIALYVSLGQAF</sequence>
<dbReference type="PANTHER" id="PTHR12815:SF42">
    <property type="entry name" value="BACTERIAL SURFACE ANTIGEN (D15) DOMAIN-CONTAINING PROTEIN"/>
    <property type="match status" value="1"/>
</dbReference>
<protein>
    <submittedName>
        <fullName evidence="7">Uncharacterized protein</fullName>
    </submittedName>
</protein>
<dbReference type="Proteomes" id="UP000182063">
    <property type="component" value="Chromosome"/>
</dbReference>
<evidence type="ECO:0000313" key="7">
    <source>
        <dbReference type="EMBL" id="API61010.1"/>
    </source>
</evidence>
<dbReference type="Pfam" id="PF07244">
    <property type="entry name" value="POTRA"/>
    <property type="match status" value="2"/>
</dbReference>
<evidence type="ECO:0000256" key="1">
    <source>
        <dbReference type="ARBA" id="ARBA00004370"/>
    </source>
</evidence>
<dbReference type="KEGG" id="sphj:BSL82_07310"/>
<feature type="region of interest" description="Disordered" evidence="4">
    <location>
        <begin position="1"/>
        <end position="51"/>
    </location>
</feature>
<comment type="subcellular location">
    <subcellularLocation>
        <location evidence="1">Membrane</location>
    </subcellularLocation>
</comment>
<evidence type="ECO:0000256" key="3">
    <source>
        <dbReference type="ARBA" id="ARBA00023136"/>
    </source>
</evidence>
<feature type="domain" description="POTRA" evidence="6">
    <location>
        <begin position="100"/>
        <end position="144"/>
    </location>
</feature>
<evidence type="ECO:0000256" key="2">
    <source>
        <dbReference type="ARBA" id="ARBA00022452"/>
    </source>
</evidence>
<dbReference type="InterPro" id="IPR039910">
    <property type="entry name" value="D15-like"/>
</dbReference>
<gene>
    <name evidence="7" type="ORF">BSL82_07310</name>
</gene>
<keyword evidence="2" id="KW-1134">Transmembrane beta strand</keyword>
<keyword evidence="2" id="KW-0812">Transmembrane</keyword>
<feature type="domain" description="POTRA" evidence="6">
    <location>
        <begin position="151"/>
        <end position="209"/>
    </location>
</feature>
<dbReference type="InterPro" id="IPR010827">
    <property type="entry name" value="BamA/TamA_POTRA"/>
</dbReference>